<evidence type="ECO:0000256" key="2">
    <source>
        <dbReference type="ARBA" id="ARBA00022737"/>
    </source>
</evidence>
<evidence type="ECO:0000256" key="1">
    <source>
        <dbReference type="ARBA" id="ARBA00022614"/>
    </source>
</evidence>
<feature type="compositionally biased region" description="Polar residues" evidence="3">
    <location>
        <begin position="596"/>
        <end position="608"/>
    </location>
</feature>
<sequence length="1199" mass="136659">MSELLDNGNIRQRFYDLQSIEAGERKEGEEEVEEELGGAGVNEGDVKNRLNNINNLNTGVIQLKPEFEDSMLQLANQFENSLSISDKEVSKEENMLQFDSKDIPELDKVIRNDLSPRKYIVNADRGGSAKDGNLPAAIAATATAPNAGAIENNDNQQNQNLSWLPSLLKDEWPDDEATNKSKSNPSSNNFDGYYYGDDDDNNNNNNNFTESVLIHRSVAGSPERQPDWKRAAIDAQQRRINIQPKLNEYFIAPESLKTSNFSESNNNINFQQQQQQDQRQLTIDSSAFNTAFKLFGQHNSFTQNKLNQIIDDIENVNKLKETPDKNNQISDNPNFHYESSQTEDYLKNAEALFANLKSKGAPDFNPQALPQYEVTTTTDSSSSMDLYPESQDQHEMVQSVHELEESKDDTESSTSSGIYHTEQSIDHHNSIPHKSPDQGNYTETSESFNDSEDYQAETFPHGRSDEIFINNHYEEEEEEEEEEEQKSDISHLEDLKAKYNTTFPLLQEENKIQTPKLKNVIYRKPTLIKPEDFGMELDKNKKEWIVPEENNEKLMEDKENDERVAALNAINDLTTMRHKNNKQINNKDFVNDSKRQNSSILKSATPSILKSRDTNSKLEVSFRVPSGHKSRDGGEGDDDKDDTFHNRSQSKSKSFGFDDITHASQLEDISFSESKKKLISVLTIVEPSGNWDEILELNLSDLGLEHLKDFYKFIPNLKEIDLSNNNIKFVNDLPTKIQKLILKNNALDGLCSFEKFHDLHYLDISSNSFDKIIDLNSLYNITNIIASSNVINSLDGLNSLGTLIELDLSNNKLRGKIDFNQFKLPNLQNLNLSGNEITHLKGLSKLTALVTLRADENNLETIEFETVHMKLKKICLEMNNLKELNCEFFPNLRVLRIDGNDIIYLSGCDKLKYLEELSAKSQQQESIINEIIEELNDVKMLDLAGTTSLRLNQFKSSFSNVTSLNLSAMNIEKLPFNFHEIFCNVRDLNLNFNKLTDISSLKNLNKLKNLYLVSNNLKDLESLVDALSGSRKFLKRLDLRLNPINKGYYPYVFSPHESDSNKISGGTSTRNYQGNHLISTEVSGDENYTLIQLDTLDDIKSFTILYNALVKNGEQDNSDWVIRDRAFVNNLKIEHTKKSKNNNEDSLYIRRKKYETIMLRLCGRIGFFDGRLIKKEDMIDAKIMLQEMSSGNSSSSSNS</sequence>
<dbReference type="STRING" id="669874.A0A1E4TU94"/>
<dbReference type="Gene3D" id="3.80.10.10">
    <property type="entry name" value="Ribonuclease Inhibitor"/>
    <property type="match status" value="3"/>
</dbReference>
<dbReference type="SMART" id="SM00365">
    <property type="entry name" value="LRR_SD22"/>
    <property type="match status" value="6"/>
</dbReference>
<name>A0A1E4TU94_PACTA</name>
<gene>
    <name evidence="4" type="ORF">PACTADRAFT_50048</name>
</gene>
<dbReference type="PROSITE" id="PS51450">
    <property type="entry name" value="LRR"/>
    <property type="match status" value="5"/>
</dbReference>
<dbReference type="PANTHER" id="PTHR47566">
    <property type="match status" value="1"/>
</dbReference>
<feature type="compositionally biased region" description="Polar residues" evidence="3">
    <location>
        <begin position="325"/>
        <end position="340"/>
    </location>
</feature>
<dbReference type="GO" id="GO:0061499">
    <property type="term" value="C:outer plaque of mitotic spindle pole body"/>
    <property type="evidence" value="ECO:0007669"/>
    <property type="project" value="TreeGrafter"/>
</dbReference>
<feature type="region of interest" description="Disordered" evidence="3">
    <location>
        <begin position="577"/>
        <end position="651"/>
    </location>
</feature>
<dbReference type="PANTHER" id="PTHR47566:SF1">
    <property type="entry name" value="PROTEIN NUD1"/>
    <property type="match status" value="1"/>
</dbReference>
<dbReference type="SUPFAM" id="SSF52058">
    <property type="entry name" value="L domain-like"/>
    <property type="match status" value="2"/>
</dbReference>
<feature type="region of interest" description="Disordered" evidence="3">
    <location>
        <begin position="171"/>
        <end position="208"/>
    </location>
</feature>
<dbReference type="InterPro" id="IPR001611">
    <property type="entry name" value="Leu-rich_rpt"/>
</dbReference>
<dbReference type="AlphaFoldDB" id="A0A1E4TU94"/>
<dbReference type="GO" id="GO:1902412">
    <property type="term" value="P:regulation of mitotic cytokinesis"/>
    <property type="evidence" value="ECO:0007669"/>
    <property type="project" value="TreeGrafter"/>
</dbReference>
<feature type="region of interest" description="Disordered" evidence="3">
    <location>
        <begin position="374"/>
        <end position="465"/>
    </location>
</feature>
<keyword evidence="1" id="KW-0433">Leucine-rich repeat</keyword>
<feature type="region of interest" description="Disordered" evidence="3">
    <location>
        <begin position="321"/>
        <end position="340"/>
    </location>
</feature>
<keyword evidence="5" id="KW-1185">Reference proteome</keyword>
<protein>
    <recommendedName>
        <fullName evidence="6">Septation initiation network scaffold protein cdc11</fullName>
    </recommendedName>
</protein>
<feature type="compositionally biased region" description="Polar residues" evidence="3">
    <location>
        <begin position="437"/>
        <end position="448"/>
    </location>
</feature>
<accession>A0A1E4TU94</accession>
<dbReference type="GO" id="GO:0031028">
    <property type="term" value="P:septation initiation signaling"/>
    <property type="evidence" value="ECO:0007669"/>
    <property type="project" value="TreeGrafter"/>
</dbReference>
<evidence type="ECO:0008006" key="6">
    <source>
        <dbReference type="Google" id="ProtNLM"/>
    </source>
</evidence>
<evidence type="ECO:0000313" key="5">
    <source>
        <dbReference type="Proteomes" id="UP000094236"/>
    </source>
</evidence>
<dbReference type="SMART" id="SM00369">
    <property type="entry name" value="LRR_TYP"/>
    <property type="match status" value="4"/>
</dbReference>
<dbReference type="InterPro" id="IPR032675">
    <property type="entry name" value="LRR_dom_sf"/>
</dbReference>
<dbReference type="OrthoDB" id="7451790at2759"/>
<dbReference type="EMBL" id="KV454014">
    <property type="protein sequence ID" value="ODV95306.1"/>
    <property type="molecule type" value="Genomic_DNA"/>
</dbReference>
<evidence type="ECO:0000256" key="3">
    <source>
        <dbReference type="SAM" id="MobiDB-lite"/>
    </source>
</evidence>
<dbReference type="InterPro" id="IPR052574">
    <property type="entry name" value="CDIRP"/>
</dbReference>
<dbReference type="Proteomes" id="UP000094236">
    <property type="component" value="Unassembled WGS sequence"/>
</dbReference>
<reference evidence="5" key="1">
    <citation type="submission" date="2016-05" db="EMBL/GenBank/DDBJ databases">
        <title>Comparative genomics of biotechnologically important yeasts.</title>
        <authorList>
            <consortium name="DOE Joint Genome Institute"/>
            <person name="Riley R."/>
            <person name="Haridas S."/>
            <person name="Wolfe K.H."/>
            <person name="Lopes M.R."/>
            <person name="Hittinger C.T."/>
            <person name="Goker M."/>
            <person name="Salamov A."/>
            <person name="Wisecaver J."/>
            <person name="Long T.M."/>
            <person name="Aerts A.L."/>
            <person name="Barry K."/>
            <person name="Choi C."/>
            <person name="Clum A."/>
            <person name="Coughlan A.Y."/>
            <person name="Deshpande S."/>
            <person name="Douglass A.P."/>
            <person name="Hanson S.J."/>
            <person name="Klenk H.-P."/>
            <person name="Labutti K."/>
            <person name="Lapidus A."/>
            <person name="Lindquist E."/>
            <person name="Lipzen A."/>
            <person name="Meier-Kolthoff J.P."/>
            <person name="Ohm R.A."/>
            <person name="Otillar R.P."/>
            <person name="Pangilinan J."/>
            <person name="Peng Y."/>
            <person name="Rokas A."/>
            <person name="Rosa C.A."/>
            <person name="Scheuner C."/>
            <person name="Sibirny A.A."/>
            <person name="Slot J.C."/>
            <person name="Stielow J.B."/>
            <person name="Sun H."/>
            <person name="Kurtzman C.P."/>
            <person name="Blackwell M."/>
            <person name="Grigoriev I.V."/>
            <person name="Jeffries T.W."/>
        </authorList>
    </citation>
    <scope>NUCLEOTIDE SEQUENCE [LARGE SCALE GENOMIC DNA]</scope>
    <source>
        <strain evidence="5">NRRL Y-2460</strain>
    </source>
</reference>
<feature type="compositionally biased region" description="Low complexity" evidence="3">
    <location>
        <begin position="180"/>
        <end position="195"/>
    </location>
</feature>
<proteinExistence type="predicted"/>
<dbReference type="GO" id="GO:0035591">
    <property type="term" value="F:signaling adaptor activity"/>
    <property type="evidence" value="ECO:0007669"/>
    <property type="project" value="TreeGrafter"/>
</dbReference>
<keyword evidence="2" id="KW-0677">Repeat</keyword>
<dbReference type="InterPro" id="IPR003591">
    <property type="entry name" value="Leu-rich_rpt_typical-subtyp"/>
</dbReference>
<evidence type="ECO:0000313" key="4">
    <source>
        <dbReference type="EMBL" id="ODV95306.1"/>
    </source>
</evidence>
<organism evidence="4 5">
    <name type="scientific">Pachysolen tannophilus NRRL Y-2460</name>
    <dbReference type="NCBI Taxonomy" id="669874"/>
    <lineage>
        <taxon>Eukaryota</taxon>
        <taxon>Fungi</taxon>
        <taxon>Dikarya</taxon>
        <taxon>Ascomycota</taxon>
        <taxon>Saccharomycotina</taxon>
        <taxon>Pichiomycetes</taxon>
        <taxon>Pachysolenaceae</taxon>
        <taxon>Pachysolen</taxon>
    </lineage>
</organism>